<feature type="domain" description="Arb2" evidence="1">
    <location>
        <begin position="26"/>
        <end position="291"/>
    </location>
</feature>
<evidence type="ECO:0000313" key="3">
    <source>
        <dbReference type="Proteomes" id="UP001333110"/>
    </source>
</evidence>
<reference evidence="2 3" key="1">
    <citation type="journal article" date="2023" name="J. Hered.">
        <title>Chromosome-level genome of the wood stork (Mycteria americana) provides insight into avian chromosome evolution.</title>
        <authorList>
            <person name="Flamio R. Jr."/>
            <person name="Ramstad K.M."/>
        </authorList>
    </citation>
    <scope>NUCLEOTIDE SEQUENCE [LARGE SCALE GENOMIC DNA]</scope>
    <source>
        <strain evidence="2">JAX WOST 10</strain>
    </source>
</reference>
<dbReference type="GO" id="GO:0005634">
    <property type="term" value="C:nucleus"/>
    <property type="evidence" value="ECO:0007669"/>
    <property type="project" value="TreeGrafter"/>
</dbReference>
<dbReference type="Pfam" id="PF22749">
    <property type="entry name" value="Arb2"/>
    <property type="match status" value="1"/>
</dbReference>
<dbReference type="GO" id="GO:0035197">
    <property type="term" value="F:siRNA binding"/>
    <property type="evidence" value="ECO:0007669"/>
    <property type="project" value="TreeGrafter"/>
</dbReference>
<dbReference type="Proteomes" id="UP001333110">
    <property type="component" value="Unassembled WGS sequence"/>
</dbReference>
<dbReference type="InterPro" id="IPR053858">
    <property type="entry name" value="Arb2_dom"/>
</dbReference>
<dbReference type="EMBL" id="JAUNZN010000001">
    <property type="protein sequence ID" value="KAK4828726.1"/>
    <property type="molecule type" value="Genomic_DNA"/>
</dbReference>
<evidence type="ECO:0000313" key="2">
    <source>
        <dbReference type="EMBL" id="KAK4828726.1"/>
    </source>
</evidence>
<gene>
    <name evidence="2" type="ORF">QYF61_000717</name>
</gene>
<name>A0AAN7PUQ2_MYCAM</name>
<proteinExistence type="predicted"/>
<keyword evidence="3" id="KW-1185">Reference proteome</keyword>
<dbReference type="GO" id="GO:0031048">
    <property type="term" value="P:regulatory ncRNA-mediated heterochromatin formation"/>
    <property type="evidence" value="ECO:0007669"/>
    <property type="project" value="TreeGrafter"/>
</dbReference>
<sequence length="358" mass="41315">MQKTQWLQIQHELSLRKLIEGSEYQEELKYDFNIKGELRHLDTNESFVFNYYKNAHEQNHKRYQVLGHLITQYVYELLERVCMLQKVYIPTDATEDEPRSFFFMSENALTSSSSLIVLLQDRGVFRAGQWGQRTIVSEGLEHGTQIPFIKMALRSHGGVIVLNPNDNFIDLKTEKARLNFSTREESPTSMQSVWWIPKRGSSSPEEHTMYVWDHFISKSAAKNVAFIAHGYGGLAFVDLLMQRKWEVMNKVYSVAFIDSMHNTQHQTRSDPQIQEWIQKYCHEWVSNSKPLDKAVSSLMKVNCPTVSAGTEKYGLAPSCCLHTIFKYLKSTLKGKTTTAFRHSPVATRSSTSKKRGNK</sequence>
<accession>A0AAN7PUQ2</accession>
<organism evidence="2 3">
    <name type="scientific">Mycteria americana</name>
    <name type="common">Wood stork</name>
    <dbReference type="NCBI Taxonomy" id="33587"/>
    <lineage>
        <taxon>Eukaryota</taxon>
        <taxon>Metazoa</taxon>
        <taxon>Chordata</taxon>
        <taxon>Craniata</taxon>
        <taxon>Vertebrata</taxon>
        <taxon>Euteleostomi</taxon>
        <taxon>Archelosauria</taxon>
        <taxon>Archosauria</taxon>
        <taxon>Dinosauria</taxon>
        <taxon>Saurischia</taxon>
        <taxon>Theropoda</taxon>
        <taxon>Coelurosauria</taxon>
        <taxon>Aves</taxon>
        <taxon>Neognathae</taxon>
        <taxon>Neoaves</taxon>
        <taxon>Aequornithes</taxon>
        <taxon>Ciconiiformes</taxon>
        <taxon>Ciconiidae</taxon>
        <taxon>Mycteria</taxon>
    </lineage>
</organism>
<protein>
    <recommendedName>
        <fullName evidence="1">Arb2 domain-containing protein</fullName>
    </recommendedName>
</protein>
<evidence type="ECO:0000259" key="1">
    <source>
        <dbReference type="Pfam" id="PF22749"/>
    </source>
</evidence>
<dbReference type="PANTHER" id="PTHR21357:SF2">
    <property type="entry name" value="PROTEIN FAM172B-RELATED"/>
    <property type="match status" value="1"/>
</dbReference>
<comment type="caution">
    <text evidence="2">The sequence shown here is derived from an EMBL/GenBank/DDBJ whole genome shotgun (WGS) entry which is preliminary data.</text>
</comment>
<dbReference type="InterPro" id="IPR048263">
    <property type="entry name" value="Arb2"/>
</dbReference>
<dbReference type="AlphaFoldDB" id="A0AAN7PUQ2"/>
<dbReference type="PANTHER" id="PTHR21357">
    <property type="entry name" value="FAM172 FAMILY PROTEIN HOMOLOG CG10038"/>
    <property type="match status" value="1"/>
</dbReference>